<proteinExistence type="predicted"/>
<organism evidence="1 2">
    <name type="scientific">Datura stramonium</name>
    <name type="common">Jimsonweed</name>
    <name type="synonym">Common thornapple</name>
    <dbReference type="NCBI Taxonomy" id="4076"/>
    <lineage>
        <taxon>Eukaryota</taxon>
        <taxon>Viridiplantae</taxon>
        <taxon>Streptophyta</taxon>
        <taxon>Embryophyta</taxon>
        <taxon>Tracheophyta</taxon>
        <taxon>Spermatophyta</taxon>
        <taxon>Magnoliopsida</taxon>
        <taxon>eudicotyledons</taxon>
        <taxon>Gunneridae</taxon>
        <taxon>Pentapetalae</taxon>
        <taxon>asterids</taxon>
        <taxon>lamiids</taxon>
        <taxon>Solanales</taxon>
        <taxon>Solanaceae</taxon>
        <taxon>Solanoideae</taxon>
        <taxon>Datureae</taxon>
        <taxon>Datura</taxon>
    </lineage>
</organism>
<protein>
    <submittedName>
        <fullName evidence="1">Uncharacterized protein</fullName>
    </submittedName>
</protein>
<evidence type="ECO:0000313" key="1">
    <source>
        <dbReference type="EMBL" id="MCE5166189.1"/>
    </source>
</evidence>
<sequence>MNKIGSKRGRIKSMKIKHLSEAIMTTWETSSDDESDDTNIDEIALTTVEDSDLEVDDNTEGEPWMKHVAELSPPQKSQ</sequence>
<comment type="caution">
    <text evidence="1">The sequence shown here is derived from an EMBL/GenBank/DDBJ whole genome shotgun (WGS) entry which is preliminary data.</text>
</comment>
<gene>
    <name evidence="1" type="ORF">HAX54_015542</name>
</gene>
<dbReference type="EMBL" id="JACEIK010019941">
    <property type="protein sequence ID" value="MCE5166189.1"/>
    <property type="molecule type" value="Genomic_DNA"/>
</dbReference>
<reference evidence="1 2" key="1">
    <citation type="journal article" date="2021" name="BMC Genomics">
        <title>Datura genome reveals duplications of psychoactive alkaloid biosynthetic genes and high mutation rate following tissue culture.</title>
        <authorList>
            <person name="Rajewski A."/>
            <person name="Carter-House D."/>
            <person name="Stajich J."/>
            <person name="Litt A."/>
        </authorList>
    </citation>
    <scope>NUCLEOTIDE SEQUENCE [LARGE SCALE GENOMIC DNA]</scope>
    <source>
        <strain evidence="1">AR-01</strain>
    </source>
</reference>
<dbReference type="Proteomes" id="UP000823775">
    <property type="component" value="Unassembled WGS sequence"/>
</dbReference>
<keyword evidence="2" id="KW-1185">Reference proteome</keyword>
<evidence type="ECO:0000313" key="2">
    <source>
        <dbReference type="Proteomes" id="UP000823775"/>
    </source>
</evidence>
<name>A0ABS8Y5B9_DATST</name>
<accession>A0ABS8Y5B9</accession>